<evidence type="ECO:0000256" key="1">
    <source>
        <dbReference type="ARBA" id="ARBA00007381"/>
    </source>
</evidence>
<dbReference type="InterPro" id="IPR043129">
    <property type="entry name" value="ATPase_NBD"/>
</dbReference>
<dbReference type="Gene3D" id="3.30.420.40">
    <property type="match status" value="2"/>
</dbReference>
<evidence type="ECO:0000313" key="8">
    <source>
        <dbReference type="EMBL" id="MFC4135118.1"/>
    </source>
</evidence>
<keyword evidence="4 7" id="KW-0067">ATP-binding</keyword>
<dbReference type="PROSITE" id="PS01036">
    <property type="entry name" value="HSP70_3"/>
    <property type="match status" value="1"/>
</dbReference>
<evidence type="ECO:0000256" key="7">
    <source>
        <dbReference type="RuleBase" id="RU003322"/>
    </source>
</evidence>
<dbReference type="PANTHER" id="PTHR19375">
    <property type="entry name" value="HEAT SHOCK PROTEIN 70KDA"/>
    <property type="match status" value="1"/>
</dbReference>
<keyword evidence="5" id="KW-0346">Stress response</keyword>
<dbReference type="Proteomes" id="UP001595816">
    <property type="component" value="Unassembled WGS sequence"/>
</dbReference>
<proteinExistence type="inferred from homology"/>
<dbReference type="PRINTS" id="PR00301">
    <property type="entry name" value="HEATSHOCK70"/>
</dbReference>
<dbReference type="PROSITE" id="PS00297">
    <property type="entry name" value="HSP70_1"/>
    <property type="match status" value="1"/>
</dbReference>
<comment type="similarity">
    <text evidence="1 7">Belongs to the heat shock protein 70 family.</text>
</comment>
<dbReference type="Gene3D" id="3.90.640.10">
    <property type="entry name" value="Actin, Chain A, domain 4"/>
    <property type="match status" value="1"/>
</dbReference>
<evidence type="ECO:0000256" key="5">
    <source>
        <dbReference type="ARBA" id="ARBA00023016"/>
    </source>
</evidence>
<evidence type="ECO:0000313" key="9">
    <source>
        <dbReference type="Proteomes" id="UP001595816"/>
    </source>
</evidence>
<protein>
    <submittedName>
        <fullName evidence="8">Hsp70 family protein</fullName>
    </submittedName>
</protein>
<keyword evidence="3 7" id="KW-0547">Nucleotide-binding</keyword>
<keyword evidence="6" id="KW-0143">Chaperone</keyword>
<dbReference type="Pfam" id="PF00012">
    <property type="entry name" value="HSP70"/>
    <property type="match status" value="1"/>
</dbReference>
<organism evidence="8 9">
    <name type="scientific">Hamadaea flava</name>
    <dbReference type="NCBI Taxonomy" id="1742688"/>
    <lineage>
        <taxon>Bacteria</taxon>
        <taxon>Bacillati</taxon>
        <taxon>Actinomycetota</taxon>
        <taxon>Actinomycetes</taxon>
        <taxon>Micromonosporales</taxon>
        <taxon>Micromonosporaceae</taxon>
        <taxon>Hamadaea</taxon>
    </lineage>
</organism>
<dbReference type="InterPro" id="IPR013126">
    <property type="entry name" value="Hsp_70_fam"/>
</dbReference>
<dbReference type="Gene3D" id="2.60.34.10">
    <property type="entry name" value="Substrate Binding Domain Of DNAk, Chain A, domain 1"/>
    <property type="match status" value="1"/>
</dbReference>
<dbReference type="SUPFAM" id="SSF100920">
    <property type="entry name" value="Heat shock protein 70kD (HSP70), peptide-binding domain"/>
    <property type="match status" value="1"/>
</dbReference>
<evidence type="ECO:0000256" key="4">
    <source>
        <dbReference type="ARBA" id="ARBA00022840"/>
    </source>
</evidence>
<dbReference type="InterPro" id="IPR029047">
    <property type="entry name" value="HSP70_peptide-bd_sf"/>
</dbReference>
<dbReference type="InterPro" id="IPR018181">
    <property type="entry name" value="Heat_shock_70_CS"/>
</dbReference>
<sequence length="506" mass="54550">MTQVIGIDLGTTFSAAAAAVPGGAQPEVLTNRDGDRLTPSIVLFESPDQILVGKLAQHSMAMQPEDCVQFVKRRMGEANPVYVDQRGKEYRAEHVSSLILRRLAEDAAATLGTPVRDVVITVPAYFDDARRKATRDAGELAGLNVLRLINEPTAAALAYGLKTGATGTCFVFDLGGGTFDVTVMRAAGGTEFEVVATDGDRNLGGFDFDNRLIAYVQGRLTEQGGPDLDDDPQLSVDLRERCEAAKIRMSSVAESTIHLSAGGRAYRFPVTRDGFESMTADLLDRIEMLTESVLDQAGLTWAEIDKVLLVGGSTRMPMIRQLVRHLSGKDPEPGVNPDEAVAIGAAILAGQLQAEQAGQAPAIPVTVVDVTSQALGEILLDEETGRRVNVVIIPRNSRIPCQHEALSFTIYHHQGRIDIQVTEGEDEDPEYVAVLHSTHMALPPGLPKGAPIRTVMSYDVDGVVHVELFDVTNNRSLGEIELDRPNNLSADDLDRGRAALRTLGLQ</sequence>
<dbReference type="RefSeq" id="WP_253762997.1">
    <property type="nucleotide sequence ID" value="NZ_JAMZDZ010000001.1"/>
</dbReference>
<reference evidence="9" key="1">
    <citation type="journal article" date="2019" name="Int. J. Syst. Evol. Microbiol.">
        <title>The Global Catalogue of Microorganisms (GCM) 10K type strain sequencing project: providing services to taxonomists for standard genome sequencing and annotation.</title>
        <authorList>
            <consortium name="The Broad Institute Genomics Platform"/>
            <consortium name="The Broad Institute Genome Sequencing Center for Infectious Disease"/>
            <person name="Wu L."/>
            <person name="Ma J."/>
        </authorList>
    </citation>
    <scope>NUCLEOTIDE SEQUENCE [LARGE SCALE GENOMIC DNA]</scope>
    <source>
        <strain evidence="9">CGMCC 4.7289</strain>
    </source>
</reference>
<keyword evidence="2" id="KW-0597">Phosphoprotein</keyword>
<accession>A0ABV8LXD6</accession>
<evidence type="ECO:0000256" key="6">
    <source>
        <dbReference type="ARBA" id="ARBA00023186"/>
    </source>
</evidence>
<evidence type="ECO:0000256" key="3">
    <source>
        <dbReference type="ARBA" id="ARBA00022741"/>
    </source>
</evidence>
<dbReference type="SUPFAM" id="SSF53067">
    <property type="entry name" value="Actin-like ATPase domain"/>
    <property type="match status" value="2"/>
</dbReference>
<evidence type="ECO:0000256" key="2">
    <source>
        <dbReference type="ARBA" id="ARBA00022553"/>
    </source>
</evidence>
<dbReference type="PROSITE" id="PS00329">
    <property type="entry name" value="HSP70_2"/>
    <property type="match status" value="1"/>
</dbReference>
<name>A0ABV8LXD6_9ACTN</name>
<gene>
    <name evidence="8" type="ORF">ACFOZ4_31285</name>
</gene>
<dbReference type="EMBL" id="JBHSAY010000020">
    <property type="protein sequence ID" value="MFC4135118.1"/>
    <property type="molecule type" value="Genomic_DNA"/>
</dbReference>
<comment type="caution">
    <text evidence="8">The sequence shown here is derived from an EMBL/GenBank/DDBJ whole genome shotgun (WGS) entry which is preliminary data.</text>
</comment>
<keyword evidence="9" id="KW-1185">Reference proteome</keyword>